<dbReference type="OrthoDB" id="9781543at2"/>
<dbReference type="PROSITE" id="PS51352">
    <property type="entry name" value="THIOREDOXIN_2"/>
    <property type="match status" value="1"/>
</dbReference>
<dbReference type="Proteomes" id="UP000265509">
    <property type="component" value="Unassembled WGS sequence"/>
</dbReference>
<keyword evidence="5" id="KW-0472">Membrane</keyword>
<keyword evidence="6" id="KW-0732">Signal</keyword>
<feature type="transmembrane region" description="Helical" evidence="5">
    <location>
        <begin position="233"/>
        <end position="258"/>
    </location>
</feature>
<evidence type="ECO:0000256" key="6">
    <source>
        <dbReference type="SAM" id="SignalP"/>
    </source>
</evidence>
<evidence type="ECO:0000313" key="8">
    <source>
        <dbReference type="EMBL" id="RLQ21350.1"/>
    </source>
</evidence>
<accession>A0A3L7DXV6</accession>
<keyword evidence="9" id="KW-1185">Reference proteome</keyword>
<dbReference type="InterPro" id="IPR036249">
    <property type="entry name" value="Thioredoxin-like_sf"/>
</dbReference>
<dbReference type="SUPFAM" id="SSF52833">
    <property type="entry name" value="Thioredoxin-like"/>
    <property type="match status" value="1"/>
</dbReference>
<keyword evidence="4" id="KW-1015">Disulfide bond</keyword>
<feature type="binding site" evidence="3">
    <location>
        <position position="83"/>
    </location>
    <ligand>
        <name>Cu cation</name>
        <dbReference type="ChEBI" id="CHEBI:23378"/>
    </ligand>
</feature>
<dbReference type="InterPro" id="IPR013766">
    <property type="entry name" value="Thioredoxin_domain"/>
</dbReference>
<keyword evidence="5" id="KW-1133">Transmembrane helix</keyword>
<evidence type="ECO:0000313" key="9">
    <source>
        <dbReference type="Proteomes" id="UP000265509"/>
    </source>
</evidence>
<dbReference type="GO" id="GO:0046872">
    <property type="term" value="F:metal ion binding"/>
    <property type="evidence" value="ECO:0007669"/>
    <property type="project" value="UniProtKB-KW"/>
</dbReference>
<keyword evidence="2 3" id="KW-0186">Copper</keyword>
<feature type="domain" description="Thioredoxin" evidence="7">
    <location>
        <begin position="41"/>
        <end position="217"/>
    </location>
</feature>
<dbReference type="PANTHER" id="PTHR12151">
    <property type="entry name" value="ELECTRON TRANSPORT PROTIN SCO1/SENC FAMILY MEMBER"/>
    <property type="match status" value="1"/>
</dbReference>
<comment type="caution">
    <text evidence="8">The sequence shown here is derived from an EMBL/GenBank/DDBJ whole genome shotgun (WGS) entry which is preliminary data.</text>
</comment>
<evidence type="ECO:0000256" key="5">
    <source>
        <dbReference type="SAM" id="Phobius"/>
    </source>
</evidence>
<dbReference type="InterPro" id="IPR003782">
    <property type="entry name" value="SCO1/SenC"/>
</dbReference>
<dbReference type="PANTHER" id="PTHR12151:SF8">
    <property type="entry name" value="THIOREDOXIN DOMAIN-CONTAINING PROTEIN"/>
    <property type="match status" value="1"/>
</dbReference>
<proteinExistence type="inferred from homology"/>
<reference evidence="8 9" key="1">
    <citation type="submission" date="2018-07" db="EMBL/GenBank/DDBJ databases">
        <title>Halioglobus sp. genome submission.</title>
        <authorList>
            <person name="Ye M.-Q."/>
            <person name="Du Z.-J."/>
        </authorList>
    </citation>
    <scope>NUCLEOTIDE SEQUENCE [LARGE SCALE GENOMIC DNA]</scope>
    <source>
        <strain evidence="8 9">U0301</strain>
    </source>
</reference>
<feature type="chain" id="PRO_5018196029" evidence="6">
    <location>
        <begin position="24"/>
        <end position="270"/>
    </location>
</feature>
<keyword evidence="3" id="KW-0479">Metal-binding</keyword>
<feature type="disulfide bond" description="Redox-active" evidence="4">
    <location>
        <begin position="79"/>
        <end position="83"/>
    </location>
</feature>
<evidence type="ECO:0000256" key="3">
    <source>
        <dbReference type="PIRSR" id="PIRSR603782-1"/>
    </source>
</evidence>
<dbReference type="CDD" id="cd02968">
    <property type="entry name" value="SCO"/>
    <property type="match status" value="1"/>
</dbReference>
<feature type="signal peptide" evidence="6">
    <location>
        <begin position="1"/>
        <end position="23"/>
    </location>
</feature>
<dbReference type="EMBL" id="QRAN01000013">
    <property type="protein sequence ID" value="RLQ21350.1"/>
    <property type="molecule type" value="Genomic_DNA"/>
</dbReference>
<dbReference type="Pfam" id="PF02630">
    <property type="entry name" value="SCO1-SenC"/>
    <property type="match status" value="1"/>
</dbReference>
<feature type="binding site" evidence="3">
    <location>
        <position position="79"/>
    </location>
    <ligand>
        <name>Cu cation</name>
        <dbReference type="ChEBI" id="CHEBI:23378"/>
    </ligand>
</feature>
<evidence type="ECO:0000256" key="2">
    <source>
        <dbReference type="ARBA" id="ARBA00023008"/>
    </source>
</evidence>
<organism evidence="8 9">
    <name type="scientific">Seongchinamella sediminis</name>
    <dbReference type="NCBI Taxonomy" id="2283635"/>
    <lineage>
        <taxon>Bacteria</taxon>
        <taxon>Pseudomonadati</taxon>
        <taxon>Pseudomonadota</taxon>
        <taxon>Gammaproteobacteria</taxon>
        <taxon>Cellvibrionales</taxon>
        <taxon>Halieaceae</taxon>
        <taxon>Seongchinamella</taxon>
    </lineage>
</organism>
<evidence type="ECO:0000256" key="4">
    <source>
        <dbReference type="PIRSR" id="PIRSR603782-2"/>
    </source>
</evidence>
<name>A0A3L7DXV6_9GAMM</name>
<gene>
    <name evidence="8" type="ORF">DWB85_12505</name>
</gene>
<sequence>MQMYLRPAIAGLLLSLCAMTATAESELGQFSRDEALAYSQAAIGNTVSGIELLAADGSPVQLEDYRGKPLVVSLIFTSCHHICPTTTRNLDEVVSKARDALDDDSFNVVTVGFDTANDSPARMRQFRKDNAVEDPRWDFLAGSEQQVEALVQQLGFIYTPSSRGFDHLIQASVLDADGRVYRQIYGIEFPTPHLIEPLKDLVFGRPREQSALDYLGNRIRLFCTVYDPATDRYYIDISVFIGTFVGVLVSIIFGWALIREWRRSLAAGKQ</sequence>
<evidence type="ECO:0000256" key="1">
    <source>
        <dbReference type="ARBA" id="ARBA00010996"/>
    </source>
</evidence>
<dbReference type="AlphaFoldDB" id="A0A3L7DXV6"/>
<evidence type="ECO:0000259" key="7">
    <source>
        <dbReference type="PROSITE" id="PS51352"/>
    </source>
</evidence>
<protein>
    <submittedName>
        <fullName evidence="8">SCO family protein</fullName>
    </submittedName>
</protein>
<dbReference type="RefSeq" id="WP_117955128.1">
    <property type="nucleotide sequence ID" value="NZ_QRAN01000013.1"/>
</dbReference>
<feature type="binding site" evidence="3">
    <location>
        <position position="167"/>
    </location>
    <ligand>
        <name>Cu cation</name>
        <dbReference type="ChEBI" id="CHEBI:23378"/>
    </ligand>
</feature>
<comment type="similarity">
    <text evidence="1">Belongs to the SCO1/2 family.</text>
</comment>
<dbReference type="Gene3D" id="3.40.30.10">
    <property type="entry name" value="Glutaredoxin"/>
    <property type="match status" value="1"/>
</dbReference>
<keyword evidence="5" id="KW-0812">Transmembrane</keyword>